<keyword evidence="1" id="KW-0812">Transmembrane</keyword>
<comment type="caution">
    <text evidence="2">The sequence shown here is derived from an EMBL/GenBank/DDBJ whole genome shotgun (WGS) entry which is preliminary data.</text>
</comment>
<feature type="transmembrane region" description="Helical" evidence="1">
    <location>
        <begin position="30"/>
        <end position="48"/>
    </location>
</feature>
<accession>X0RUS3</accession>
<reference evidence="2" key="1">
    <citation type="journal article" date="2014" name="Front. Microbiol.">
        <title>High frequency of phylogenetically diverse reductive dehalogenase-homologous genes in deep subseafloor sedimentary metagenomes.</title>
        <authorList>
            <person name="Kawai M."/>
            <person name="Futagami T."/>
            <person name="Toyoda A."/>
            <person name="Takaki Y."/>
            <person name="Nishi S."/>
            <person name="Hori S."/>
            <person name="Arai W."/>
            <person name="Tsubouchi T."/>
            <person name="Morono Y."/>
            <person name="Uchiyama I."/>
            <person name="Ito T."/>
            <person name="Fujiyama A."/>
            <person name="Inagaki F."/>
            <person name="Takami H."/>
        </authorList>
    </citation>
    <scope>NUCLEOTIDE SEQUENCE</scope>
    <source>
        <strain evidence="2">Expedition CK06-06</strain>
    </source>
</reference>
<evidence type="ECO:0000313" key="2">
    <source>
        <dbReference type="EMBL" id="GAF72579.1"/>
    </source>
</evidence>
<feature type="non-terminal residue" evidence="2">
    <location>
        <position position="1"/>
    </location>
</feature>
<gene>
    <name evidence="2" type="ORF">S01H1_15348</name>
</gene>
<feature type="transmembrane region" description="Helical" evidence="1">
    <location>
        <begin position="94"/>
        <end position="117"/>
    </location>
</feature>
<feature type="transmembrane region" description="Helical" evidence="1">
    <location>
        <begin position="129"/>
        <end position="154"/>
    </location>
</feature>
<protein>
    <recommendedName>
        <fullName evidence="3">V-type ATP synthase subunit I</fullName>
    </recommendedName>
</protein>
<evidence type="ECO:0008006" key="3">
    <source>
        <dbReference type="Google" id="ProtNLM"/>
    </source>
</evidence>
<dbReference type="AlphaFoldDB" id="X0RUS3"/>
<evidence type="ECO:0000256" key="1">
    <source>
        <dbReference type="SAM" id="Phobius"/>
    </source>
</evidence>
<feature type="transmembrane region" description="Helical" evidence="1">
    <location>
        <begin position="60"/>
        <end position="82"/>
    </location>
</feature>
<feature type="transmembrane region" description="Helical" evidence="1">
    <location>
        <begin position="166"/>
        <end position="189"/>
    </location>
</feature>
<sequence length="228" mass="25356">DSIFLVEGLLFHHNQFMPNPVYETTTLMKWVFKIATVEILFGLVLGAINQWKAGHKWGILGMHGLGMMLYIAGLSLSVFEFIRTSDFMTVMGYWGFYVMLSGMFLAMVEPIIAAIAGKHFTIEVIGEGVGALLMTFVEGLANLFSFLRIVAFALAHASLAGAAHQLSGFMGTIPSLILMNLIAMTFEFMSSGVQSLRLLYYEFMGKFYHGGGSPFKPYRFRVQKTKST</sequence>
<keyword evidence="1" id="KW-0472">Membrane</keyword>
<proteinExistence type="predicted"/>
<organism evidence="2">
    <name type="scientific">marine sediment metagenome</name>
    <dbReference type="NCBI Taxonomy" id="412755"/>
    <lineage>
        <taxon>unclassified sequences</taxon>
        <taxon>metagenomes</taxon>
        <taxon>ecological metagenomes</taxon>
    </lineage>
</organism>
<name>X0RUS3_9ZZZZ</name>
<keyword evidence="1" id="KW-1133">Transmembrane helix</keyword>
<dbReference type="EMBL" id="BARS01008009">
    <property type="protein sequence ID" value="GAF72579.1"/>
    <property type="molecule type" value="Genomic_DNA"/>
</dbReference>